<protein>
    <submittedName>
        <fullName evidence="1">RCG24722</fullName>
    </submittedName>
</protein>
<accession>A6JCC3</accession>
<organism evidence="1 2">
    <name type="scientific">Rattus norvegicus</name>
    <name type="common">Rat</name>
    <dbReference type="NCBI Taxonomy" id="10116"/>
    <lineage>
        <taxon>Eukaryota</taxon>
        <taxon>Metazoa</taxon>
        <taxon>Chordata</taxon>
        <taxon>Craniata</taxon>
        <taxon>Vertebrata</taxon>
        <taxon>Euteleostomi</taxon>
        <taxon>Mammalia</taxon>
        <taxon>Eutheria</taxon>
        <taxon>Euarchontoglires</taxon>
        <taxon>Glires</taxon>
        <taxon>Rodentia</taxon>
        <taxon>Myomorpha</taxon>
        <taxon>Muroidea</taxon>
        <taxon>Muridae</taxon>
        <taxon>Murinae</taxon>
        <taxon>Rattus</taxon>
    </lineage>
</organism>
<sequence length="56" mass="5883">MWSPSATTSAPARAPVGHLDTADWGVCCDCGSEVPSDPESQGRKCNVCFVLMASRP</sequence>
<dbReference type="EMBL" id="CH473980">
    <property type="protein sequence ID" value="EDM08650.1"/>
    <property type="molecule type" value="Genomic_DNA"/>
</dbReference>
<dbReference type="AlphaFoldDB" id="A6JCC3"/>
<proteinExistence type="predicted"/>
<gene>
    <name evidence="1" type="ORF">rCG_24722</name>
</gene>
<evidence type="ECO:0000313" key="2">
    <source>
        <dbReference type="Proteomes" id="UP000234681"/>
    </source>
</evidence>
<reference evidence="2" key="1">
    <citation type="submission" date="2005-09" db="EMBL/GenBank/DDBJ databases">
        <authorList>
            <person name="Mural R.J."/>
            <person name="Li P.W."/>
            <person name="Adams M.D."/>
            <person name="Amanatides P.G."/>
            <person name="Baden-Tillson H."/>
            <person name="Barnstead M."/>
            <person name="Chin S.H."/>
            <person name="Dew I."/>
            <person name="Evans C.A."/>
            <person name="Ferriera S."/>
            <person name="Flanigan M."/>
            <person name="Fosler C."/>
            <person name="Glodek A."/>
            <person name="Gu Z."/>
            <person name="Holt R.A."/>
            <person name="Jennings D."/>
            <person name="Kraft C.L."/>
            <person name="Lu F."/>
            <person name="Nguyen T."/>
            <person name="Nusskern D.R."/>
            <person name="Pfannkoch C.M."/>
            <person name="Sitter C."/>
            <person name="Sutton G.G."/>
            <person name="Venter J.C."/>
            <person name="Wang Z."/>
            <person name="Woodage T."/>
            <person name="Zheng X.H."/>
            <person name="Zhong F."/>
        </authorList>
    </citation>
    <scope>NUCLEOTIDE SEQUENCE [LARGE SCALE GENOMIC DNA]</scope>
    <source>
        <strain>BN</strain>
        <strain evidence="2">Sprague-Dawley</strain>
    </source>
</reference>
<evidence type="ECO:0000313" key="1">
    <source>
        <dbReference type="EMBL" id="EDM08650.1"/>
    </source>
</evidence>
<name>A6JCC3_RAT</name>
<dbReference type="Proteomes" id="UP000234681">
    <property type="component" value="Chromosome 1"/>
</dbReference>